<dbReference type="InterPro" id="IPR050597">
    <property type="entry name" value="Cytochrome_c_Oxidase_Subunit"/>
</dbReference>
<name>A0A839Z097_9SPHN</name>
<dbReference type="InterPro" id="IPR036909">
    <property type="entry name" value="Cyt_c-like_dom_sf"/>
</dbReference>
<dbReference type="Pfam" id="PF00034">
    <property type="entry name" value="Cytochrom_C"/>
    <property type="match status" value="2"/>
</dbReference>
<keyword evidence="4" id="KW-0249">Electron transport</keyword>
<dbReference type="PANTHER" id="PTHR33751">
    <property type="entry name" value="CBB3-TYPE CYTOCHROME C OXIDASE SUBUNIT FIXP"/>
    <property type="match status" value="1"/>
</dbReference>
<organism evidence="9 10">
    <name type="scientific">Sphingomicrobium lutaoense</name>
    <dbReference type="NCBI Taxonomy" id="515949"/>
    <lineage>
        <taxon>Bacteria</taxon>
        <taxon>Pseudomonadati</taxon>
        <taxon>Pseudomonadota</taxon>
        <taxon>Alphaproteobacteria</taxon>
        <taxon>Sphingomonadales</taxon>
        <taxon>Sphingomonadaceae</taxon>
        <taxon>Sphingomicrobium</taxon>
    </lineage>
</organism>
<reference evidence="9 10" key="1">
    <citation type="submission" date="2020-08" db="EMBL/GenBank/DDBJ databases">
        <title>Genomic Encyclopedia of Type Strains, Phase IV (KMG-IV): sequencing the most valuable type-strain genomes for metagenomic binning, comparative biology and taxonomic classification.</title>
        <authorList>
            <person name="Goeker M."/>
        </authorList>
    </citation>
    <scope>NUCLEOTIDE SEQUENCE [LARGE SCALE GENOMIC DNA]</scope>
    <source>
        <strain evidence="9 10">DSM 24194</strain>
    </source>
</reference>
<dbReference type="Proteomes" id="UP000578569">
    <property type="component" value="Unassembled WGS sequence"/>
</dbReference>
<keyword evidence="5 6" id="KW-0408">Iron</keyword>
<dbReference type="GO" id="GO:0046872">
    <property type="term" value="F:metal ion binding"/>
    <property type="evidence" value="ECO:0007669"/>
    <property type="project" value="UniProtKB-KW"/>
</dbReference>
<dbReference type="RefSeq" id="WP_183933398.1">
    <property type="nucleotide sequence ID" value="NZ_JACICF010000001.1"/>
</dbReference>
<evidence type="ECO:0000256" key="3">
    <source>
        <dbReference type="ARBA" id="ARBA00022723"/>
    </source>
</evidence>
<dbReference type="PROSITE" id="PS51007">
    <property type="entry name" value="CYTC"/>
    <property type="match status" value="2"/>
</dbReference>
<protein>
    <submittedName>
        <fullName evidence="9">Mono/diheme cytochrome c family protein</fullName>
    </submittedName>
</protein>
<dbReference type="EMBL" id="JACICF010000001">
    <property type="protein sequence ID" value="MBB3764110.1"/>
    <property type="molecule type" value="Genomic_DNA"/>
</dbReference>
<sequence>MRHFLCLLASTSLFACSAENDIGAGGGDASLREAALKFDGADATGEAARIAHGERLASVLGCKGCHRPNLQGGNMGEFEAELDGIYASNLTTELPKMDDRALRRLLVKGIHPMRGEMWLMPSGVISRVSDPDLDALIAYLRTLEEAGKPTPPTRLTDITREMVETGELSRSSAQVRQFAEAQMPDLGSEHRWGRYLTSTTCAECHGPSLEGTGDFAPDLAIAAAYSDDELRKLLTEGVGKDGRDLGLMSFVGVEHFSHLTERERDAIIAYVKARAARAGEPPRTATAPQ</sequence>
<keyword evidence="10" id="KW-1185">Reference proteome</keyword>
<keyword evidence="7" id="KW-0732">Signal</keyword>
<keyword evidence="3 6" id="KW-0479">Metal-binding</keyword>
<dbReference type="GO" id="GO:0009055">
    <property type="term" value="F:electron transfer activity"/>
    <property type="evidence" value="ECO:0007669"/>
    <property type="project" value="InterPro"/>
</dbReference>
<comment type="caution">
    <text evidence="9">The sequence shown here is derived from an EMBL/GenBank/DDBJ whole genome shotgun (WGS) entry which is preliminary data.</text>
</comment>
<feature type="chain" id="PRO_5032591621" evidence="7">
    <location>
        <begin position="18"/>
        <end position="289"/>
    </location>
</feature>
<feature type="domain" description="Cytochrome c" evidence="8">
    <location>
        <begin position="188"/>
        <end position="275"/>
    </location>
</feature>
<evidence type="ECO:0000256" key="7">
    <source>
        <dbReference type="SAM" id="SignalP"/>
    </source>
</evidence>
<accession>A0A839Z097</accession>
<evidence type="ECO:0000313" key="9">
    <source>
        <dbReference type="EMBL" id="MBB3764110.1"/>
    </source>
</evidence>
<dbReference type="AlphaFoldDB" id="A0A839Z097"/>
<dbReference type="PANTHER" id="PTHR33751:SF9">
    <property type="entry name" value="CYTOCHROME C4"/>
    <property type="match status" value="1"/>
</dbReference>
<dbReference type="InterPro" id="IPR009056">
    <property type="entry name" value="Cyt_c-like_dom"/>
</dbReference>
<evidence type="ECO:0000256" key="6">
    <source>
        <dbReference type="PROSITE-ProRule" id="PRU00433"/>
    </source>
</evidence>
<gene>
    <name evidence="9" type="ORF">FHS50_001133</name>
</gene>
<evidence type="ECO:0000259" key="8">
    <source>
        <dbReference type="PROSITE" id="PS51007"/>
    </source>
</evidence>
<dbReference type="PROSITE" id="PS51257">
    <property type="entry name" value="PROKAR_LIPOPROTEIN"/>
    <property type="match status" value="1"/>
</dbReference>
<evidence type="ECO:0000256" key="1">
    <source>
        <dbReference type="ARBA" id="ARBA00022448"/>
    </source>
</evidence>
<dbReference type="SUPFAM" id="SSF46626">
    <property type="entry name" value="Cytochrome c"/>
    <property type="match status" value="2"/>
</dbReference>
<dbReference type="Gene3D" id="1.10.760.10">
    <property type="entry name" value="Cytochrome c-like domain"/>
    <property type="match status" value="2"/>
</dbReference>
<keyword evidence="2 6" id="KW-0349">Heme</keyword>
<evidence type="ECO:0000313" key="10">
    <source>
        <dbReference type="Proteomes" id="UP000578569"/>
    </source>
</evidence>
<evidence type="ECO:0000256" key="4">
    <source>
        <dbReference type="ARBA" id="ARBA00022982"/>
    </source>
</evidence>
<proteinExistence type="predicted"/>
<evidence type="ECO:0000256" key="5">
    <source>
        <dbReference type="ARBA" id="ARBA00023004"/>
    </source>
</evidence>
<feature type="domain" description="Cytochrome c" evidence="8">
    <location>
        <begin position="48"/>
        <end position="144"/>
    </location>
</feature>
<feature type="signal peptide" evidence="7">
    <location>
        <begin position="1"/>
        <end position="17"/>
    </location>
</feature>
<dbReference type="GO" id="GO:0020037">
    <property type="term" value="F:heme binding"/>
    <property type="evidence" value="ECO:0007669"/>
    <property type="project" value="InterPro"/>
</dbReference>
<evidence type="ECO:0000256" key="2">
    <source>
        <dbReference type="ARBA" id="ARBA00022617"/>
    </source>
</evidence>
<keyword evidence="1" id="KW-0813">Transport</keyword>